<feature type="compositionally biased region" description="Polar residues" evidence="1">
    <location>
        <begin position="292"/>
        <end position="322"/>
    </location>
</feature>
<feature type="region of interest" description="Disordered" evidence="1">
    <location>
        <begin position="257"/>
        <end position="322"/>
    </location>
</feature>
<organism evidence="4 5">
    <name type="scientific">Humicola insolens</name>
    <name type="common">Soft-rot fungus</name>
    <dbReference type="NCBI Taxonomy" id="85995"/>
    <lineage>
        <taxon>Eukaryota</taxon>
        <taxon>Fungi</taxon>
        <taxon>Dikarya</taxon>
        <taxon>Ascomycota</taxon>
        <taxon>Pezizomycotina</taxon>
        <taxon>Sordariomycetes</taxon>
        <taxon>Sordariomycetidae</taxon>
        <taxon>Sordariales</taxon>
        <taxon>Chaetomiaceae</taxon>
        <taxon>Mycothermus</taxon>
    </lineage>
</organism>
<feature type="region of interest" description="Disordered" evidence="1">
    <location>
        <begin position="403"/>
        <end position="436"/>
    </location>
</feature>
<proteinExistence type="predicted"/>
<feature type="compositionally biased region" description="Acidic residues" evidence="1">
    <location>
        <begin position="349"/>
        <end position="361"/>
    </location>
</feature>
<sequence length="566" mass="62511">MPISLEAPVLQVDANVIHKVDTTNPSNLFSMWTVFARCRDSVAQGRRLENLTWRLLSSSATSQPWDIEYPRTASNEDAPPQLSGSVDSVADEEAVDFATDTSPVDMVRPRIQRQDSCASSRSRGRERHITSDELEKMVLSIMEARMPLDAPLPDIPRSSSVEETTTSPQTADQSAATICKPRCETTCEPIQPAQPQEIPQEAKSHTIVTRGFSPAQPSQIYVRPSSLVNKAPSPSAIPQPADAPAPKIVLPKKEQAKFTLGGSSGSDEESYKSRDLETRKMPAQPRKRFQLGASSGDDSPQTKEQPQRLAPSNSGQKKTSFNHQVVTQTYTSSAISDTEDDYLDESAIDDDDDEWEEESAEESGSSVGESKIQFKRVDSTANLPSRRSLITLMLTRNDRSQRLGGVASQSTSALPRARPNLNGPQPIASPNDSDDAPLMMKRANMRAPPMRPINEIPRSSAQPINVTAAAGPHPGALSPRTTRRHMLATELTDSLRRNLLLERSHKSSTANAVLKRRHTSQDIANLKQYPEKPFMKKDTDKEIDNDPSNWNQYFQNPFSSNYAQAW</sequence>
<dbReference type="Pfam" id="PF08550">
    <property type="entry name" value="GATA_AreA"/>
    <property type="match status" value="1"/>
</dbReference>
<feature type="compositionally biased region" description="Basic and acidic residues" evidence="1">
    <location>
        <begin position="529"/>
        <end position="544"/>
    </location>
</feature>
<evidence type="ECO:0000256" key="1">
    <source>
        <dbReference type="SAM" id="MobiDB-lite"/>
    </source>
</evidence>
<feature type="region of interest" description="Disordered" evidence="1">
    <location>
        <begin position="150"/>
        <end position="175"/>
    </location>
</feature>
<feature type="domain" description="DUF3295" evidence="3">
    <location>
        <begin position="80"/>
        <end position="566"/>
    </location>
</feature>
<dbReference type="PANTHER" id="PTHR28014">
    <property type="entry name" value="NEGATIVE REGULATOR OF RAS-CAMP PATHWAY"/>
    <property type="match status" value="1"/>
</dbReference>
<dbReference type="PANTHER" id="PTHR28014:SF1">
    <property type="entry name" value="NEGATIVE REGULATOR OF RAS-CAMP PATHWAY"/>
    <property type="match status" value="1"/>
</dbReference>
<dbReference type="Proteomes" id="UP001583172">
    <property type="component" value="Unassembled WGS sequence"/>
</dbReference>
<feature type="compositionally biased region" description="Basic and acidic residues" evidence="1">
    <location>
        <begin position="269"/>
        <end position="280"/>
    </location>
</feature>
<name>A0ABR3VES1_HUMIN</name>
<comment type="caution">
    <text evidence="4">The sequence shown here is derived from an EMBL/GenBank/DDBJ whole genome shotgun (WGS) entry which is preliminary data.</text>
</comment>
<dbReference type="Pfam" id="PF11702">
    <property type="entry name" value="DUF3295"/>
    <property type="match status" value="1"/>
</dbReference>
<dbReference type="InterPro" id="IPR013860">
    <property type="entry name" value="AreA_GATA"/>
</dbReference>
<dbReference type="InterPro" id="IPR053043">
    <property type="entry name" value="Ras-cAMP_regulatory"/>
</dbReference>
<evidence type="ECO:0008006" key="6">
    <source>
        <dbReference type="Google" id="ProtNLM"/>
    </source>
</evidence>
<feature type="compositionally biased region" description="Polar residues" evidence="1">
    <location>
        <begin position="157"/>
        <end position="175"/>
    </location>
</feature>
<dbReference type="EMBL" id="JAZGSY010000118">
    <property type="protein sequence ID" value="KAL1840312.1"/>
    <property type="molecule type" value="Genomic_DNA"/>
</dbReference>
<reference evidence="4 5" key="1">
    <citation type="journal article" date="2024" name="Commun. Biol.">
        <title>Comparative genomic analysis of thermophilic fungi reveals convergent evolutionary adaptations and gene losses.</title>
        <authorList>
            <person name="Steindorff A.S."/>
            <person name="Aguilar-Pontes M.V."/>
            <person name="Robinson A.J."/>
            <person name="Andreopoulos B."/>
            <person name="LaButti K."/>
            <person name="Kuo A."/>
            <person name="Mondo S."/>
            <person name="Riley R."/>
            <person name="Otillar R."/>
            <person name="Haridas S."/>
            <person name="Lipzen A."/>
            <person name="Grimwood J."/>
            <person name="Schmutz J."/>
            <person name="Clum A."/>
            <person name="Reid I.D."/>
            <person name="Moisan M.C."/>
            <person name="Butler G."/>
            <person name="Nguyen T.T.M."/>
            <person name="Dewar K."/>
            <person name="Conant G."/>
            <person name="Drula E."/>
            <person name="Henrissat B."/>
            <person name="Hansel C."/>
            <person name="Singer S."/>
            <person name="Hutchinson M.I."/>
            <person name="de Vries R.P."/>
            <person name="Natvig D.O."/>
            <person name="Powell A.J."/>
            <person name="Tsang A."/>
            <person name="Grigoriev I.V."/>
        </authorList>
    </citation>
    <scope>NUCLEOTIDE SEQUENCE [LARGE SCALE GENOMIC DNA]</scope>
    <source>
        <strain evidence="4 5">CBS 620.91</strain>
    </source>
</reference>
<gene>
    <name evidence="4" type="ORF">VTJ49DRAFT_565</name>
</gene>
<feature type="domain" description="Nitrogen regulatory protein areA GATA-like" evidence="2">
    <location>
        <begin position="31"/>
        <end position="57"/>
    </location>
</feature>
<keyword evidence="5" id="KW-1185">Reference proteome</keyword>
<feature type="region of interest" description="Disordered" evidence="1">
    <location>
        <begin position="507"/>
        <end position="551"/>
    </location>
</feature>
<dbReference type="InterPro" id="IPR021711">
    <property type="entry name" value="DUF3295"/>
</dbReference>
<feature type="region of interest" description="Disordered" evidence="1">
    <location>
        <begin position="349"/>
        <end position="372"/>
    </location>
</feature>
<evidence type="ECO:0000313" key="4">
    <source>
        <dbReference type="EMBL" id="KAL1840312.1"/>
    </source>
</evidence>
<evidence type="ECO:0000259" key="2">
    <source>
        <dbReference type="Pfam" id="PF08550"/>
    </source>
</evidence>
<evidence type="ECO:0000313" key="5">
    <source>
        <dbReference type="Proteomes" id="UP001583172"/>
    </source>
</evidence>
<protein>
    <recommendedName>
        <fullName evidence="6">Nitrogen regulatory protein areA GATA-like domain-containing protein</fullName>
    </recommendedName>
</protein>
<accession>A0ABR3VES1</accession>
<evidence type="ECO:0000259" key="3">
    <source>
        <dbReference type="Pfam" id="PF11702"/>
    </source>
</evidence>